<name>A0A6J5MAR4_9CAUD</name>
<evidence type="ECO:0000313" key="1">
    <source>
        <dbReference type="EMBL" id="CAB4143292.1"/>
    </source>
</evidence>
<organism evidence="1">
    <name type="scientific">uncultured Caudovirales phage</name>
    <dbReference type="NCBI Taxonomy" id="2100421"/>
    <lineage>
        <taxon>Viruses</taxon>
        <taxon>Duplodnaviria</taxon>
        <taxon>Heunggongvirae</taxon>
        <taxon>Uroviricota</taxon>
        <taxon>Caudoviricetes</taxon>
        <taxon>Peduoviridae</taxon>
        <taxon>Maltschvirus</taxon>
        <taxon>Maltschvirus maltsch</taxon>
    </lineage>
</organism>
<gene>
    <name evidence="1" type="ORF">UFOVP449_151</name>
</gene>
<proteinExistence type="predicted"/>
<dbReference type="EMBL" id="LR796420">
    <property type="protein sequence ID" value="CAB4143292.1"/>
    <property type="molecule type" value="Genomic_DNA"/>
</dbReference>
<accession>A0A6J5MAR4</accession>
<reference evidence="1" key="1">
    <citation type="submission" date="2020-04" db="EMBL/GenBank/DDBJ databases">
        <authorList>
            <person name="Chiriac C."/>
            <person name="Salcher M."/>
            <person name="Ghai R."/>
            <person name="Kavagutti S V."/>
        </authorList>
    </citation>
    <scope>NUCLEOTIDE SEQUENCE</scope>
</reference>
<sequence>MKSDIVKRLIEVCGLDSDPNMAFGIKNLSAEQLTKVQDILKQYYGFKQIVWVDLPTFVAEDATTCVVKPHRITDELEPVDTYKDAVAYFYSIVFTPKMYKPEEIYQPVKDGCVLSPIIYDPTTFLPKRSITIEWCPEFPVDLENPMTWEDEKKMIHDKLEMVLENAEDYMPAGYIGGILRFAVK</sequence>
<protein>
    <submittedName>
        <fullName evidence="1">Uncharacterized protein</fullName>
    </submittedName>
</protein>